<name>F2J0L2_POLGS</name>
<gene>
    <name evidence="2" type="ordered locus">SL003B_1251</name>
</gene>
<evidence type="ECO:0000313" key="2">
    <source>
        <dbReference type="EMBL" id="ADZ69681.1"/>
    </source>
</evidence>
<dbReference type="HOGENOM" id="CLU_2106727_0_0_5"/>
<dbReference type="KEGG" id="pgv:SL003B_1251"/>
<dbReference type="AlphaFoldDB" id="F2J0L2"/>
<dbReference type="RefSeq" id="WP_013651997.1">
    <property type="nucleotide sequence ID" value="NC_015259.1"/>
</dbReference>
<protein>
    <submittedName>
        <fullName evidence="2">Uncharacterized protein</fullName>
    </submittedName>
</protein>
<proteinExistence type="predicted"/>
<evidence type="ECO:0000313" key="3">
    <source>
        <dbReference type="Proteomes" id="UP000008130"/>
    </source>
</evidence>
<dbReference type="EMBL" id="CP002568">
    <property type="protein sequence ID" value="ADZ69681.1"/>
    <property type="molecule type" value="Genomic_DNA"/>
</dbReference>
<feature type="compositionally biased region" description="Basic and acidic residues" evidence="1">
    <location>
        <begin position="65"/>
        <end position="93"/>
    </location>
</feature>
<accession>F2J0L2</accession>
<feature type="compositionally biased region" description="Basic and acidic residues" evidence="1">
    <location>
        <begin position="105"/>
        <end position="115"/>
    </location>
</feature>
<feature type="region of interest" description="Disordered" evidence="1">
    <location>
        <begin position="44"/>
        <end position="115"/>
    </location>
</feature>
<dbReference type="Proteomes" id="UP000008130">
    <property type="component" value="Chromosome"/>
</dbReference>
<keyword evidence="3" id="KW-1185">Reference proteome</keyword>
<organism evidence="2 3">
    <name type="scientific">Polymorphum gilvum (strain LMG 25793 / CGMCC 1.9160 / SL003B-26A1)</name>
    <dbReference type="NCBI Taxonomy" id="991905"/>
    <lineage>
        <taxon>Bacteria</taxon>
        <taxon>Pseudomonadati</taxon>
        <taxon>Pseudomonadota</taxon>
        <taxon>Alphaproteobacteria</taxon>
        <taxon>Rhodobacterales</taxon>
        <taxon>Paracoccaceae</taxon>
        <taxon>Polymorphum</taxon>
    </lineage>
</organism>
<reference evidence="2 3" key="1">
    <citation type="journal article" date="2011" name="J. Bacteriol.">
        <title>Complete genome sequence of Polymorphum gilvum SL003B-26A1T, a crude oil-degrading bacterium from oil-polluted saline soil.</title>
        <authorList>
            <person name="Li S.G."/>
            <person name="Tang Y.Q."/>
            <person name="Nie Y."/>
            <person name="Cai M."/>
            <person name="Wu X.L."/>
        </authorList>
    </citation>
    <scope>NUCLEOTIDE SEQUENCE [LARGE SCALE GENOMIC DNA]</scope>
    <source>
        <strain evidence="3">LMG 25793 / CGMCC 1.9160 / SL003B-26A1</strain>
    </source>
</reference>
<sequence length="115" mass="12888">MSMPIDPDHATRARIARVLAVLLVAVTLPPAPAAADLYLAQTSELRDRSGPPQGRLPEPSSLMEQSRRKLDDALRQRQQAEQERLQERARRLAEPCPSSSNPGCREIDRETVPRR</sequence>
<evidence type="ECO:0000256" key="1">
    <source>
        <dbReference type="SAM" id="MobiDB-lite"/>
    </source>
</evidence>